<dbReference type="AlphaFoldDB" id="A0A1X7G715"/>
<dbReference type="InterPro" id="IPR041347">
    <property type="entry name" value="MftR_C"/>
</dbReference>
<gene>
    <name evidence="6" type="ORF">SAMN05661091_0091</name>
</gene>
<keyword evidence="7" id="KW-1185">Reference proteome</keyword>
<dbReference type="Pfam" id="PF17754">
    <property type="entry name" value="TetR_C_14"/>
    <property type="match status" value="1"/>
</dbReference>
<keyword evidence="1" id="KW-0805">Transcription regulation</keyword>
<sequence>MSSNNKKTIGLRERKKAKTMAAVQMHALRLFRELGYHETTVEQIAEAAEISPSTFFRYFPTKEEVVTTDNYDPLLNAAFEDQPSDLSPIQAVRQAMVSGVKELSDGELATMRERDQLIMSIPELRAATLNNMTETMKLISEMVAKRIGCSPDDMAVRTFAGAVIGVNISVMLHYAEHPDADFKQLLDTALGQLEAGLPLPGK</sequence>
<dbReference type="STRING" id="1313296.SAMN05661091_0091"/>
<evidence type="ECO:0000256" key="1">
    <source>
        <dbReference type="ARBA" id="ARBA00023015"/>
    </source>
</evidence>
<accession>A0A1X7G715</accession>
<dbReference type="SUPFAM" id="SSF46689">
    <property type="entry name" value="Homeodomain-like"/>
    <property type="match status" value="1"/>
</dbReference>
<name>A0A1X7G715_9BACL</name>
<dbReference type="PANTHER" id="PTHR30055:SF238">
    <property type="entry name" value="MYCOFACTOCIN BIOSYNTHESIS TRANSCRIPTIONAL REGULATOR MFTR-RELATED"/>
    <property type="match status" value="1"/>
</dbReference>
<organism evidence="6 7">
    <name type="scientific">Paenibacillus uliginis N3/975</name>
    <dbReference type="NCBI Taxonomy" id="1313296"/>
    <lineage>
        <taxon>Bacteria</taxon>
        <taxon>Bacillati</taxon>
        <taxon>Bacillota</taxon>
        <taxon>Bacilli</taxon>
        <taxon>Bacillales</taxon>
        <taxon>Paenibacillaceae</taxon>
        <taxon>Paenibacillus</taxon>
    </lineage>
</organism>
<feature type="domain" description="HTH tetR-type" evidence="5">
    <location>
        <begin position="17"/>
        <end position="77"/>
    </location>
</feature>
<evidence type="ECO:0000256" key="3">
    <source>
        <dbReference type="ARBA" id="ARBA00023163"/>
    </source>
</evidence>
<dbReference type="GO" id="GO:0000976">
    <property type="term" value="F:transcription cis-regulatory region binding"/>
    <property type="evidence" value="ECO:0007669"/>
    <property type="project" value="TreeGrafter"/>
</dbReference>
<dbReference type="PROSITE" id="PS50977">
    <property type="entry name" value="HTH_TETR_2"/>
    <property type="match status" value="1"/>
</dbReference>
<evidence type="ECO:0000256" key="4">
    <source>
        <dbReference type="PROSITE-ProRule" id="PRU00335"/>
    </source>
</evidence>
<keyword evidence="2 4" id="KW-0238">DNA-binding</keyword>
<dbReference type="PANTHER" id="PTHR30055">
    <property type="entry name" value="HTH-TYPE TRANSCRIPTIONAL REGULATOR RUTR"/>
    <property type="match status" value="1"/>
</dbReference>
<dbReference type="Pfam" id="PF00440">
    <property type="entry name" value="TetR_N"/>
    <property type="match status" value="1"/>
</dbReference>
<reference evidence="6 7" key="1">
    <citation type="submission" date="2017-04" db="EMBL/GenBank/DDBJ databases">
        <authorList>
            <person name="Afonso C.L."/>
            <person name="Miller P.J."/>
            <person name="Scott M.A."/>
            <person name="Spackman E."/>
            <person name="Goraichik I."/>
            <person name="Dimitrov K.M."/>
            <person name="Suarez D.L."/>
            <person name="Swayne D.E."/>
        </authorList>
    </citation>
    <scope>NUCLEOTIDE SEQUENCE [LARGE SCALE GENOMIC DNA]</scope>
    <source>
        <strain evidence="6 7">N3/975</strain>
    </source>
</reference>
<dbReference type="InterPro" id="IPR009057">
    <property type="entry name" value="Homeodomain-like_sf"/>
</dbReference>
<keyword evidence="3" id="KW-0804">Transcription</keyword>
<evidence type="ECO:0000259" key="5">
    <source>
        <dbReference type="PROSITE" id="PS50977"/>
    </source>
</evidence>
<dbReference type="EMBL" id="LT840184">
    <property type="protein sequence ID" value="SMF64611.1"/>
    <property type="molecule type" value="Genomic_DNA"/>
</dbReference>
<dbReference type="InterPro" id="IPR050109">
    <property type="entry name" value="HTH-type_TetR-like_transc_reg"/>
</dbReference>
<dbReference type="Gene3D" id="1.10.357.10">
    <property type="entry name" value="Tetracycline Repressor, domain 2"/>
    <property type="match status" value="1"/>
</dbReference>
<feature type="DNA-binding region" description="H-T-H motif" evidence="4">
    <location>
        <begin position="40"/>
        <end position="59"/>
    </location>
</feature>
<proteinExistence type="predicted"/>
<dbReference type="PRINTS" id="PR00455">
    <property type="entry name" value="HTHTETR"/>
</dbReference>
<dbReference type="InterPro" id="IPR001647">
    <property type="entry name" value="HTH_TetR"/>
</dbReference>
<evidence type="ECO:0000256" key="2">
    <source>
        <dbReference type="ARBA" id="ARBA00023125"/>
    </source>
</evidence>
<protein>
    <submittedName>
        <fullName evidence="6">Transcriptional regulator, TetR family</fullName>
    </submittedName>
</protein>
<dbReference type="GO" id="GO:0003700">
    <property type="term" value="F:DNA-binding transcription factor activity"/>
    <property type="evidence" value="ECO:0007669"/>
    <property type="project" value="TreeGrafter"/>
</dbReference>
<evidence type="ECO:0000313" key="7">
    <source>
        <dbReference type="Proteomes" id="UP000192940"/>
    </source>
</evidence>
<dbReference type="Proteomes" id="UP000192940">
    <property type="component" value="Chromosome I"/>
</dbReference>
<evidence type="ECO:0000313" key="6">
    <source>
        <dbReference type="EMBL" id="SMF64611.1"/>
    </source>
</evidence>
<dbReference type="Gene3D" id="1.10.10.60">
    <property type="entry name" value="Homeodomain-like"/>
    <property type="match status" value="1"/>
</dbReference>